<dbReference type="RefSeq" id="WP_121788739.1">
    <property type="nucleotide sequence ID" value="NZ_CP033073.1"/>
</dbReference>
<accession>A0A3G2JFX2</accession>
<reference evidence="1 2" key="1">
    <citation type="submission" date="2018-10" db="EMBL/GenBank/DDBJ databases">
        <title>The genome of Streptomyces dangxiongensis Z022.</title>
        <authorList>
            <person name="Zhang B."/>
        </authorList>
    </citation>
    <scope>NUCLEOTIDE SEQUENCE [LARGE SCALE GENOMIC DNA]</scope>
    <source>
        <strain evidence="1 2">Z022</strain>
    </source>
</reference>
<proteinExistence type="predicted"/>
<dbReference type="AlphaFoldDB" id="A0A3G2JFX2"/>
<evidence type="ECO:0000313" key="1">
    <source>
        <dbReference type="EMBL" id="AYN41298.1"/>
    </source>
</evidence>
<evidence type="ECO:0008006" key="3">
    <source>
        <dbReference type="Google" id="ProtNLM"/>
    </source>
</evidence>
<dbReference type="EMBL" id="CP033073">
    <property type="protein sequence ID" value="AYN41298.1"/>
    <property type="molecule type" value="Genomic_DNA"/>
</dbReference>
<protein>
    <recommendedName>
        <fullName evidence="3">DUF1795 domain-containing protein</fullName>
    </recommendedName>
</protein>
<name>A0A3G2JFX2_9ACTN</name>
<dbReference type="Proteomes" id="UP000268329">
    <property type="component" value="Chromosome"/>
</dbReference>
<evidence type="ECO:0000313" key="2">
    <source>
        <dbReference type="Proteomes" id="UP000268329"/>
    </source>
</evidence>
<dbReference type="Gene3D" id="3.40.1000.10">
    <property type="entry name" value="Mog1/PsbP, alpha/beta/alpha sandwich"/>
    <property type="match status" value="1"/>
</dbReference>
<dbReference type="KEGG" id="sdd:D9753_23160"/>
<keyword evidence="2" id="KW-1185">Reference proteome</keyword>
<organism evidence="1 2">
    <name type="scientific">Streptomyces dangxiongensis</name>
    <dbReference type="NCBI Taxonomy" id="1442032"/>
    <lineage>
        <taxon>Bacteria</taxon>
        <taxon>Bacillati</taxon>
        <taxon>Actinomycetota</taxon>
        <taxon>Actinomycetes</taxon>
        <taxon>Kitasatosporales</taxon>
        <taxon>Streptomycetaceae</taxon>
        <taxon>Streptomyces</taxon>
    </lineage>
</organism>
<dbReference type="OrthoDB" id="3686643at2"/>
<sequence length="165" mass="17793">MSTTLPIPIQFDVPQGWRAAPPDEVGAPGAAFVAVHLPSDAGFTANITVDGEYRPDPATLPEIADESVEVMDRSVATVMVTDRRETGSADAPGLTQTLAFSVVTGRQRHDLVQSQAYLSMLDVDDPHRRVVIRLMFTSTASQHPALLDDFRDLVRSVRPGEGATP</sequence>
<gene>
    <name evidence="1" type="ORF">D9753_23160</name>
</gene>